<keyword evidence="1" id="KW-0328">Glycosyltransferase</keyword>
<evidence type="ECO:0000313" key="4">
    <source>
        <dbReference type="Proteomes" id="UP000176923"/>
    </source>
</evidence>
<dbReference type="STRING" id="1798382.A3D77_03325"/>
<dbReference type="InterPro" id="IPR004629">
    <property type="entry name" value="WecG_TagA_CpsF"/>
</dbReference>
<dbReference type="Pfam" id="PF03808">
    <property type="entry name" value="Glyco_tran_WecG"/>
    <property type="match status" value="1"/>
</dbReference>
<dbReference type="EMBL" id="MFJL01000032">
    <property type="protein sequence ID" value="OGG13990.1"/>
    <property type="molecule type" value="Genomic_DNA"/>
</dbReference>
<dbReference type="PANTHER" id="PTHR34136">
    <property type="match status" value="1"/>
</dbReference>
<protein>
    <submittedName>
        <fullName evidence="3">Uncharacterized protein</fullName>
    </submittedName>
</protein>
<evidence type="ECO:0000256" key="2">
    <source>
        <dbReference type="ARBA" id="ARBA00022679"/>
    </source>
</evidence>
<keyword evidence="2" id="KW-0808">Transferase</keyword>
<name>A0A1F5ZNA9_9BACT</name>
<dbReference type="PANTHER" id="PTHR34136:SF1">
    <property type="entry name" value="UDP-N-ACETYL-D-MANNOSAMINURONIC ACID TRANSFERASE"/>
    <property type="match status" value="1"/>
</dbReference>
<evidence type="ECO:0000313" key="3">
    <source>
        <dbReference type="EMBL" id="OGG13990.1"/>
    </source>
</evidence>
<organism evidence="3 4">
    <name type="scientific">Candidatus Gottesmanbacteria bacterium RIFCSPHIGHO2_02_FULL_39_11</name>
    <dbReference type="NCBI Taxonomy" id="1798382"/>
    <lineage>
        <taxon>Bacteria</taxon>
        <taxon>Candidatus Gottesmaniibacteriota</taxon>
    </lineage>
</organism>
<proteinExistence type="predicted"/>
<comment type="caution">
    <text evidence="3">The sequence shown here is derived from an EMBL/GenBank/DDBJ whole genome shotgun (WGS) entry which is preliminary data.</text>
</comment>
<dbReference type="GO" id="GO:0016758">
    <property type="term" value="F:hexosyltransferase activity"/>
    <property type="evidence" value="ECO:0007669"/>
    <property type="project" value="TreeGrafter"/>
</dbReference>
<sequence length="300" mass="34338">MSLDSKKILEIPITISSKENILEEVEKYLKRGQWAMGNGQKKEDPLLIFTPNPEIIEYAQTDPEFKNILNTAEINLPDGAGTVWAVNHSYQEKITRITGIEFMLDLCGLARKETIRIGLIGGKGEVALRTSECLQRIYPGLKANVFEAGEIKMSNITTLPAGRQFQISKLQPGHAELVSASSEDKSQIPNQVRDDIENIIHWIEEKKIGILFVALGFPKQEYFIENVKYQMSNVKSDKEKPLVLMAVGGSFDYISGRVKRAPVWMRNRGLEWLYRLIKEPLRIKRQLKGARFFWRVFRDK</sequence>
<accession>A0A1F5ZNA9</accession>
<gene>
    <name evidence="3" type="ORF">A3D77_03325</name>
</gene>
<dbReference type="Proteomes" id="UP000176923">
    <property type="component" value="Unassembled WGS sequence"/>
</dbReference>
<dbReference type="NCBIfam" id="TIGR00696">
    <property type="entry name" value="wecG_tagA_cpsF"/>
    <property type="match status" value="1"/>
</dbReference>
<evidence type="ECO:0000256" key="1">
    <source>
        <dbReference type="ARBA" id="ARBA00022676"/>
    </source>
</evidence>
<reference evidence="3 4" key="1">
    <citation type="journal article" date="2016" name="Nat. Commun.">
        <title>Thousands of microbial genomes shed light on interconnected biogeochemical processes in an aquifer system.</title>
        <authorList>
            <person name="Anantharaman K."/>
            <person name="Brown C.T."/>
            <person name="Hug L.A."/>
            <person name="Sharon I."/>
            <person name="Castelle C.J."/>
            <person name="Probst A.J."/>
            <person name="Thomas B.C."/>
            <person name="Singh A."/>
            <person name="Wilkins M.J."/>
            <person name="Karaoz U."/>
            <person name="Brodie E.L."/>
            <person name="Williams K.H."/>
            <person name="Hubbard S.S."/>
            <person name="Banfield J.F."/>
        </authorList>
    </citation>
    <scope>NUCLEOTIDE SEQUENCE [LARGE SCALE GENOMIC DNA]</scope>
</reference>
<dbReference type="AlphaFoldDB" id="A0A1F5ZNA9"/>
<dbReference type="CDD" id="cd06533">
    <property type="entry name" value="Glyco_transf_WecG_TagA"/>
    <property type="match status" value="1"/>
</dbReference>